<evidence type="ECO:0000256" key="2">
    <source>
        <dbReference type="ARBA" id="ARBA00023125"/>
    </source>
</evidence>
<dbReference type="Pfam" id="PF00440">
    <property type="entry name" value="TetR_N"/>
    <property type="match status" value="1"/>
</dbReference>
<evidence type="ECO:0000313" key="6">
    <source>
        <dbReference type="EMBL" id="RAS27184.1"/>
    </source>
</evidence>
<evidence type="ECO:0000259" key="5">
    <source>
        <dbReference type="PROSITE" id="PS50977"/>
    </source>
</evidence>
<dbReference type="PRINTS" id="PR00455">
    <property type="entry name" value="HTHTETR"/>
</dbReference>
<dbReference type="AlphaFoldDB" id="A0A329C6I6"/>
<accession>A0A329C6I6</accession>
<dbReference type="SUPFAM" id="SSF46689">
    <property type="entry name" value="Homeodomain-like"/>
    <property type="match status" value="1"/>
</dbReference>
<keyword evidence="2 4" id="KW-0238">DNA-binding</keyword>
<dbReference type="InterPro" id="IPR009057">
    <property type="entry name" value="Homeodomain-like_sf"/>
</dbReference>
<organism evidence="6 7">
    <name type="scientific">Paraburkholderia bryophila</name>
    <dbReference type="NCBI Taxonomy" id="420952"/>
    <lineage>
        <taxon>Bacteria</taxon>
        <taxon>Pseudomonadati</taxon>
        <taxon>Pseudomonadota</taxon>
        <taxon>Betaproteobacteria</taxon>
        <taxon>Burkholderiales</taxon>
        <taxon>Burkholderiaceae</taxon>
        <taxon>Paraburkholderia</taxon>
    </lineage>
</organism>
<dbReference type="InterPro" id="IPR001647">
    <property type="entry name" value="HTH_TetR"/>
</dbReference>
<evidence type="ECO:0000256" key="4">
    <source>
        <dbReference type="PROSITE-ProRule" id="PRU00335"/>
    </source>
</evidence>
<feature type="DNA-binding region" description="H-T-H motif" evidence="4">
    <location>
        <begin position="25"/>
        <end position="44"/>
    </location>
</feature>
<dbReference type="GO" id="GO:0003677">
    <property type="term" value="F:DNA binding"/>
    <property type="evidence" value="ECO:0007669"/>
    <property type="project" value="UniProtKB-UniRule"/>
</dbReference>
<dbReference type="Gene3D" id="1.10.357.10">
    <property type="entry name" value="Tetracycline Repressor, domain 2"/>
    <property type="match status" value="1"/>
</dbReference>
<gene>
    <name evidence="6" type="ORF">BX591_113127</name>
</gene>
<evidence type="ECO:0000256" key="3">
    <source>
        <dbReference type="ARBA" id="ARBA00023163"/>
    </source>
</evidence>
<dbReference type="PANTHER" id="PTHR47506:SF1">
    <property type="entry name" value="HTH-TYPE TRANSCRIPTIONAL REGULATOR YJDC"/>
    <property type="match status" value="1"/>
</dbReference>
<proteinExistence type="predicted"/>
<dbReference type="PANTHER" id="PTHR47506">
    <property type="entry name" value="TRANSCRIPTIONAL REGULATORY PROTEIN"/>
    <property type="match status" value="1"/>
</dbReference>
<dbReference type="PROSITE" id="PS50977">
    <property type="entry name" value="HTH_TETR_2"/>
    <property type="match status" value="1"/>
</dbReference>
<name>A0A329C6I6_9BURK</name>
<dbReference type="Proteomes" id="UP000248918">
    <property type="component" value="Unassembled WGS sequence"/>
</dbReference>
<keyword evidence="1" id="KW-0805">Transcription regulation</keyword>
<comment type="caution">
    <text evidence="6">The sequence shown here is derived from an EMBL/GenBank/DDBJ whole genome shotgun (WGS) entry which is preliminary data.</text>
</comment>
<dbReference type="InterPro" id="IPR036271">
    <property type="entry name" value="Tet_transcr_reg_TetR-rel_C_sf"/>
</dbReference>
<dbReference type="SUPFAM" id="SSF48498">
    <property type="entry name" value="Tetracyclin repressor-like, C-terminal domain"/>
    <property type="match status" value="1"/>
</dbReference>
<feature type="domain" description="HTH tetR-type" evidence="5">
    <location>
        <begin position="2"/>
        <end position="62"/>
    </location>
</feature>
<keyword evidence="3" id="KW-0804">Transcription</keyword>
<evidence type="ECO:0000313" key="7">
    <source>
        <dbReference type="Proteomes" id="UP000248918"/>
    </source>
</evidence>
<sequence length="189" mass="20768">MSDKRQQILDTATSLFGKHGYHAVGVDWIIADSGVAKMTMYRYFPSKTDLVVAVLRERQEQCAVSLKAFVDEADAPLVRLERVFDWHRDWFESDTFTGCMFTHAAAEFADKGSSIHEISVEQKAGLTQFIEQLLADLVSSAQARILAPVMVMLLDGATLAVQISSRKGAAGEAWHAARALLAVHSEAIA</sequence>
<dbReference type="EMBL" id="QLTK01000013">
    <property type="protein sequence ID" value="RAS27184.1"/>
    <property type="molecule type" value="Genomic_DNA"/>
</dbReference>
<reference evidence="6 7" key="1">
    <citation type="submission" date="2018-06" db="EMBL/GenBank/DDBJ databases">
        <title>Genomic Encyclopedia of Type Strains, Phase III (KMG-III): the genomes of soil and plant-associated and newly described type strains.</title>
        <authorList>
            <person name="Whitman W."/>
        </authorList>
    </citation>
    <scope>NUCLEOTIDE SEQUENCE [LARGE SCALE GENOMIC DNA]</scope>
    <source>
        <strain evidence="6 7">LMG 23644</strain>
    </source>
</reference>
<evidence type="ECO:0000256" key="1">
    <source>
        <dbReference type="ARBA" id="ARBA00023015"/>
    </source>
</evidence>
<dbReference type="RefSeq" id="WP_167444586.1">
    <property type="nucleotide sequence ID" value="NZ_CADFFP010000016.1"/>
</dbReference>
<protein>
    <submittedName>
        <fullName evidence="6">TetR family transcriptional regulator</fullName>
    </submittedName>
</protein>